<dbReference type="EMBL" id="AP022612">
    <property type="protein sequence ID" value="BBZ31545.1"/>
    <property type="molecule type" value="Genomic_DNA"/>
</dbReference>
<keyword evidence="2" id="KW-1185">Reference proteome</keyword>
<dbReference type="InterPro" id="IPR021315">
    <property type="entry name" value="Gap/Sap"/>
</dbReference>
<dbReference type="OrthoDB" id="4627516at2"/>
<reference evidence="1" key="2">
    <citation type="submission" date="2020-02" db="EMBL/GenBank/DDBJ databases">
        <authorList>
            <person name="Matsumoto Y."/>
            <person name="Motooka D."/>
            <person name="Nakamura S."/>
        </authorList>
    </citation>
    <scope>NUCLEOTIDE SEQUENCE</scope>
    <source>
        <strain evidence="1">JCM 13671</strain>
    </source>
</reference>
<evidence type="ECO:0000313" key="2">
    <source>
        <dbReference type="Proteomes" id="UP000466931"/>
    </source>
</evidence>
<proteinExistence type="predicted"/>
<dbReference type="Proteomes" id="UP000466931">
    <property type="component" value="Chromosome"/>
</dbReference>
<dbReference type="AlphaFoldDB" id="A0A7I7XQS5"/>
<dbReference type="Pfam" id="PF11139">
    <property type="entry name" value="SfLAP"/>
    <property type="match status" value="1"/>
</dbReference>
<protein>
    <submittedName>
        <fullName evidence="1">Uncharacterized protein</fullName>
    </submittedName>
</protein>
<accession>A0A7I7XQS5</accession>
<evidence type="ECO:0000313" key="1">
    <source>
        <dbReference type="EMBL" id="BBZ31545.1"/>
    </source>
</evidence>
<reference evidence="1" key="1">
    <citation type="journal article" date="2019" name="Emerg. Microbes Infect.">
        <title>Comprehensive subspecies identification of 175 nontuberculous mycobacteria species based on 7547 genomic profiles.</title>
        <authorList>
            <person name="Matsumoto Y."/>
            <person name="Kinjo T."/>
            <person name="Motooka D."/>
            <person name="Nabeya D."/>
            <person name="Jung N."/>
            <person name="Uechi K."/>
            <person name="Horii T."/>
            <person name="Iida T."/>
            <person name="Fujita J."/>
            <person name="Nakamura S."/>
        </authorList>
    </citation>
    <scope>NUCLEOTIDE SEQUENCE [LARGE SCALE GENOMIC DNA]</scope>
    <source>
        <strain evidence="1">JCM 13671</strain>
    </source>
</reference>
<name>A0A7I7XQS5_9MYCO</name>
<sequence>MWGPLLVLALVLTINPVRLGLILLVLSRPRPMQNLLAYWAGTLLAGLVFLLFPLIVLHLTNVSPTFANGLVDSAPSPLFQRTMIGFGAFLVLVAILMVMRGTTATTPSDDAPVSGGRHRRETGTATRTLDPATLPVISRLVRPATEEAVEDDSWVRRLLRQARQAWRTGSPWISFVIGLMVMPADGVLLALALIVASGTAVGVQLAAGAAFVIGVLAVEEIILISNRAFPERTESALQRLHDWALAYHRRFMAAILAVVGASLVFQGMGGL</sequence>
<organism evidence="1 2">
    <name type="scientific">Mycolicibacterium confluentis</name>
    <dbReference type="NCBI Taxonomy" id="28047"/>
    <lineage>
        <taxon>Bacteria</taxon>
        <taxon>Bacillati</taxon>
        <taxon>Actinomycetota</taxon>
        <taxon>Actinomycetes</taxon>
        <taxon>Mycobacteriales</taxon>
        <taxon>Mycobacteriaceae</taxon>
        <taxon>Mycolicibacterium</taxon>
    </lineage>
</organism>
<gene>
    <name evidence="1" type="ORF">MCNF_01500</name>
</gene>